<dbReference type="Proteomes" id="UP000180057">
    <property type="component" value="Unassembled WGS sequence"/>
</dbReference>
<gene>
    <name evidence="1" type="ORF">BKP45_08670</name>
</gene>
<dbReference type="EMBL" id="MLQS01000008">
    <property type="protein sequence ID" value="OIJ20706.1"/>
    <property type="molecule type" value="Genomic_DNA"/>
</dbReference>
<dbReference type="RefSeq" id="WP_071389335.1">
    <property type="nucleotide sequence ID" value="NZ_MLQS01000008.1"/>
</dbReference>
<dbReference type="OrthoDB" id="2900654at2"/>
<accession>A0A1S2M7Z4</accession>
<keyword evidence="2" id="KW-1185">Reference proteome</keyword>
<proteinExistence type="predicted"/>
<protein>
    <submittedName>
        <fullName evidence="1">Uncharacterized protein</fullName>
    </submittedName>
</protein>
<sequence>MFTVDQYISSIKANLEKHSDVLVANLKNIFTYNFFSEIDLLDFTAFIEPTNFEISIRMFSMDKEANEVFYEGNDTTVLAGSVDVIPDIKYYQLNDNLLDDFIDNFYEENYPAISELEQKAFIDWFSENWKKSGGNILNLPSFFVFHDDIKSYDLKSNQWVDDDDKWS</sequence>
<comment type="caution">
    <text evidence="1">The sequence shown here is derived from an EMBL/GenBank/DDBJ whole genome shotgun (WGS) entry which is preliminary data.</text>
</comment>
<name>A0A1S2M7Z4_9BACI</name>
<evidence type="ECO:0000313" key="2">
    <source>
        <dbReference type="Proteomes" id="UP000180057"/>
    </source>
</evidence>
<evidence type="ECO:0000313" key="1">
    <source>
        <dbReference type="EMBL" id="OIJ20706.1"/>
    </source>
</evidence>
<organism evidence="1 2">
    <name type="scientific">Anaerobacillus alkalidiazotrophicus</name>
    <dbReference type="NCBI Taxonomy" id="472963"/>
    <lineage>
        <taxon>Bacteria</taxon>
        <taxon>Bacillati</taxon>
        <taxon>Bacillota</taxon>
        <taxon>Bacilli</taxon>
        <taxon>Bacillales</taxon>
        <taxon>Bacillaceae</taxon>
        <taxon>Anaerobacillus</taxon>
    </lineage>
</organism>
<reference evidence="1 2" key="1">
    <citation type="submission" date="2016-10" db="EMBL/GenBank/DDBJ databases">
        <title>Draft genome sequences of four alkaliphilic bacteria belonging to the Anaerobacillus genus.</title>
        <authorList>
            <person name="Bassil N.M."/>
            <person name="Lloyd J.R."/>
        </authorList>
    </citation>
    <scope>NUCLEOTIDE SEQUENCE [LARGE SCALE GENOMIC DNA]</scope>
    <source>
        <strain evidence="1 2">DSM 22531</strain>
    </source>
</reference>
<dbReference type="AlphaFoldDB" id="A0A1S2M7Z4"/>